<dbReference type="Gene3D" id="3.20.20.30">
    <property type="entry name" value="Luciferase-like domain"/>
    <property type="match status" value="1"/>
</dbReference>
<evidence type="ECO:0000256" key="4">
    <source>
        <dbReference type="ARBA" id="ARBA00023033"/>
    </source>
</evidence>
<dbReference type="NCBIfam" id="TIGR03621">
    <property type="entry name" value="F420_MSMEG_2516"/>
    <property type="match status" value="1"/>
</dbReference>
<feature type="domain" description="Luciferase-like" evidence="5">
    <location>
        <begin position="17"/>
        <end position="201"/>
    </location>
</feature>
<dbReference type="RefSeq" id="WP_091512095.1">
    <property type="nucleotide sequence ID" value="NZ_FORP01000017.1"/>
</dbReference>
<evidence type="ECO:0000313" key="6">
    <source>
        <dbReference type="EMBL" id="SFK27418.1"/>
    </source>
</evidence>
<dbReference type="InterPro" id="IPR050172">
    <property type="entry name" value="SsuD_RutA_monooxygenase"/>
</dbReference>
<keyword evidence="4" id="KW-0503">Monooxygenase</keyword>
<proteinExistence type="predicted"/>
<dbReference type="EMBL" id="FORP01000017">
    <property type="protein sequence ID" value="SFK27418.1"/>
    <property type="molecule type" value="Genomic_DNA"/>
</dbReference>
<dbReference type="PANTHER" id="PTHR42847">
    <property type="entry name" value="ALKANESULFONATE MONOOXYGENASE"/>
    <property type="match status" value="1"/>
</dbReference>
<protein>
    <submittedName>
        <fullName evidence="6">Probable F420-dependent oxidoreductase, MSMEG_2516 family</fullName>
    </submittedName>
</protein>
<keyword evidence="2" id="KW-0288">FMN</keyword>
<dbReference type="OrthoDB" id="5241778at2"/>
<evidence type="ECO:0000256" key="1">
    <source>
        <dbReference type="ARBA" id="ARBA00022630"/>
    </source>
</evidence>
<keyword evidence="1" id="KW-0285">Flavoprotein</keyword>
<accession>A0A1I3Y6D7</accession>
<dbReference type="InterPro" id="IPR011251">
    <property type="entry name" value="Luciferase-like_dom"/>
</dbReference>
<dbReference type="SUPFAM" id="SSF51679">
    <property type="entry name" value="Bacterial luciferase-like"/>
    <property type="match status" value="1"/>
</dbReference>
<evidence type="ECO:0000259" key="5">
    <source>
        <dbReference type="Pfam" id="PF00296"/>
    </source>
</evidence>
<keyword evidence="7" id="KW-1185">Reference proteome</keyword>
<evidence type="ECO:0000256" key="2">
    <source>
        <dbReference type="ARBA" id="ARBA00022643"/>
    </source>
</evidence>
<dbReference type="GO" id="GO:0046306">
    <property type="term" value="P:alkanesulfonate catabolic process"/>
    <property type="evidence" value="ECO:0007669"/>
    <property type="project" value="TreeGrafter"/>
</dbReference>
<keyword evidence="3" id="KW-0560">Oxidoreductase</keyword>
<dbReference type="STRING" id="115433.SAMN05421835_11719"/>
<name>A0A1I3Y6D7_9PSEU</name>
<gene>
    <name evidence="6" type="ORF">SAMN05421835_11719</name>
</gene>
<dbReference type="AlphaFoldDB" id="A0A1I3Y6D7"/>
<dbReference type="Proteomes" id="UP000199025">
    <property type="component" value="Unassembled WGS sequence"/>
</dbReference>
<evidence type="ECO:0000313" key="7">
    <source>
        <dbReference type="Proteomes" id="UP000199025"/>
    </source>
</evidence>
<dbReference type="GO" id="GO:0008726">
    <property type="term" value="F:alkanesulfonate monooxygenase activity"/>
    <property type="evidence" value="ECO:0007669"/>
    <property type="project" value="TreeGrafter"/>
</dbReference>
<reference evidence="6 7" key="1">
    <citation type="submission" date="2016-10" db="EMBL/GenBank/DDBJ databases">
        <authorList>
            <person name="de Groot N.N."/>
        </authorList>
    </citation>
    <scope>NUCLEOTIDE SEQUENCE [LARGE SCALE GENOMIC DNA]</scope>
    <source>
        <strain evidence="6 7">DSM 44468</strain>
    </source>
</reference>
<organism evidence="6 7">
    <name type="scientific">Amycolatopsis sacchari</name>
    <dbReference type="NCBI Taxonomy" id="115433"/>
    <lineage>
        <taxon>Bacteria</taxon>
        <taxon>Bacillati</taxon>
        <taxon>Actinomycetota</taxon>
        <taxon>Actinomycetes</taxon>
        <taxon>Pseudonocardiales</taxon>
        <taxon>Pseudonocardiaceae</taxon>
        <taxon>Amycolatopsis</taxon>
    </lineage>
</organism>
<evidence type="ECO:0000256" key="3">
    <source>
        <dbReference type="ARBA" id="ARBA00023002"/>
    </source>
</evidence>
<dbReference type="InterPro" id="IPR036661">
    <property type="entry name" value="Luciferase-like_sf"/>
</dbReference>
<dbReference type="InterPro" id="IPR019923">
    <property type="entry name" value="Lucif-like_OxRdtase_MSMEG_2516"/>
</dbReference>
<sequence>MSPRVFRFGLVVGPRQPAPDWAALARRAEDLGFSTLLVPDGTGALSPFPVLGGAATVTERLRLGTFVLAVPLRPPGLIAWEAASLDRFSGGRFELGLGAGRPDAARDAEVVGVPFGTAGERVRQVAETVDTVDRLYAEGTFEGRRPPVMIAGGGDRLLSVAAQRADIVAVHADGSERGLGEKLRLVRDVAGNRFDALELSVNVFHIGDGEMSPLVRLFGIDPATAQDNRHVSVLNGDTATVIDTLKRRRDEFGVSYVTINAATLETAAPVVEALSGT</sequence>
<dbReference type="Pfam" id="PF00296">
    <property type="entry name" value="Bac_luciferase"/>
    <property type="match status" value="1"/>
</dbReference>
<dbReference type="PANTHER" id="PTHR42847:SF4">
    <property type="entry name" value="ALKANESULFONATE MONOOXYGENASE-RELATED"/>
    <property type="match status" value="1"/>
</dbReference>